<organism evidence="3 4">
    <name type="scientific">Sphingomicrobium clamense</name>
    <dbReference type="NCBI Taxonomy" id="2851013"/>
    <lineage>
        <taxon>Bacteria</taxon>
        <taxon>Pseudomonadati</taxon>
        <taxon>Pseudomonadota</taxon>
        <taxon>Alphaproteobacteria</taxon>
        <taxon>Sphingomonadales</taxon>
        <taxon>Sphingomonadaceae</taxon>
        <taxon>Sphingomicrobium</taxon>
    </lineage>
</organism>
<evidence type="ECO:0000256" key="1">
    <source>
        <dbReference type="SAM" id="MobiDB-lite"/>
    </source>
</evidence>
<protein>
    <recommendedName>
        <fullName evidence="2">DUF5681 domain-containing protein</fullName>
    </recommendedName>
</protein>
<dbReference type="Pfam" id="PF18932">
    <property type="entry name" value="DUF5681"/>
    <property type="match status" value="1"/>
</dbReference>
<feature type="domain" description="DUF5681" evidence="2">
    <location>
        <begin position="16"/>
        <end position="88"/>
    </location>
</feature>
<accession>A0ABS6V8G5</accession>
<sequence length="91" mass="10221">MTKKSDYEVGYCKPPKEHRFPKGKSGNPGGRPSKKVRALMPLQLRRDIIDVCERETRIRTTDGDIAVSIIEAVNLRIAQKALAGHLPLRKV</sequence>
<dbReference type="RefSeq" id="WP_218633662.1">
    <property type="nucleotide sequence ID" value="NZ_JAHVAH010000001.1"/>
</dbReference>
<evidence type="ECO:0000259" key="2">
    <source>
        <dbReference type="Pfam" id="PF18932"/>
    </source>
</evidence>
<evidence type="ECO:0000313" key="3">
    <source>
        <dbReference type="EMBL" id="MBW0145781.1"/>
    </source>
</evidence>
<name>A0ABS6V8G5_9SPHN</name>
<dbReference type="EMBL" id="JAHVAH010000001">
    <property type="protein sequence ID" value="MBW0145781.1"/>
    <property type="molecule type" value="Genomic_DNA"/>
</dbReference>
<gene>
    <name evidence="3" type="ORF">KTQ36_10815</name>
</gene>
<keyword evidence="4" id="KW-1185">Reference proteome</keyword>
<comment type="caution">
    <text evidence="3">The sequence shown here is derived from an EMBL/GenBank/DDBJ whole genome shotgun (WGS) entry which is preliminary data.</text>
</comment>
<reference evidence="3 4" key="1">
    <citation type="submission" date="2021-07" db="EMBL/GenBank/DDBJ databases">
        <title>The draft genome sequence of Sphingomicrobium sp. B8.</title>
        <authorList>
            <person name="Mu L."/>
        </authorList>
    </citation>
    <scope>NUCLEOTIDE SEQUENCE [LARGE SCALE GENOMIC DNA]</scope>
    <source>
        <strain evidence="3 4">B8</strain>
    </source>
</reference>
<dbReference type="InterPro" id="IPR043736">
    <property type="entry name" value="DUF5681"/>
</dbReference>
<dbReference type="Proteomes" id="UP000698028">
    <property type="component" value="Unassembled WGS sequence"/>
</dbReference>
<evidence type="ECO:0000313" key="4">
    <source>
        <dbReference type="Proteomes" id="UP000698028"/>
    </source>
</evidence>
<feature type="region of interest" description="Disordered" evidence="1">
    <location>
        <begin position="1"/>
        <end position="34"/>
    </location>
</feature>
<proteinExistence type="predicted"/>